<evidence type="ECO:0000313" key="2">
    <source>
        <dbReference type="Proteomes" id="UP000821865"/>
    </source>
</evidence>
<evidence type="ECO:0000313" key="1">
    <source>
        <dbReference type="EMBL" id="KAH7959487.1"/>
    </source>
</evidence>
<proteinExistence type="predicted"/>
<accession>A0ACB8D4I3</accession>
<reference evidence="1" key="1">
    <citation type="submission" date="2020-05" db="EMBL/GenBank/DDBJ databases">
        <title>Large-scale comparative analyses of tick genomes elucidate their genetic diversity and vector capacities.</title>
        <authorList>
            <person name="Jia N."/>
            <person name="Wang J."/>
            <person name="Shi W."/>
            <person name="Du L."/>
            <person name="Sun Y."/>
            <person name="Zhan W."/>
            <person name="Jiang J."/>
            <person name="Wang Q."/>
            <person name="Zhang B."/>
            <person name="Ji P."/>
            <person name="Sakyi L.B."/>
            <person name="Cui X."/>
            <person name="Yuan T."/>
            <person name="Jiang B."/>
            <person name="Yang W."/>
            <person name="Lam T.T.-Y."/>
            <person name="Chang Q."/>
            <person name="Ding S."/>
            <person name="Wang X."/>
            <person name="Zhu J."/>
            <person name="Ruan X."/>
            <person name="Zhao L."/>
            <person name="Wei J."/>
            <person name="Que T."/>
            <person name="Du C."/>
            <person name="Cheng J."/>
            <person name="Dai P."/>
            <person name="Han X."/>
            <person name="Huang E."/>
            <person name="Gao Y."/>
            <person name="Liu J."/>
            <person name="Shao H."/>
            <person name="Ye R."/>
            <person name="Li L."/>
            <person name="Wei W."/>
            <person name="Wang X."/>
            <person name="Wang C."/>
            <person name="Yang T."/>
            <person name="Huo Q."/>
            <person name="Li W."/>
            <person name="Guo W."/>
            <person name="Chen H."/>
            <person name="Zhou L."/>
            <person name="Ni X."/>
            <person name="Tian J."/>
            <person name="Zhou Y."/>
            <person name="Sheng Y."/>
            <person name="Liu T."/>
            <person name="Pan Y."/>
            <person name="Xia L."/>
            <person name="Li J."/>
            <person name="Zhao F."/>
            <person name="Cao W."/>
        </authorList>
    </citation>
    <scope>NUCLEOTIDE SEQUENCE</scope>
    <source>
        <strain evidence="1">Dsil-2018</strain>
    </source>
</reference>
<sequence>MSGFVYSDWCEVYLCSAPLQQGNSMNGAVNALSLFASSSRSVCGNTWEKHWLLVFDYGEEEVLICDADMDHLGELTGRTSWKKRAVLQNYEHKKYLAKRRIPRARIEQYMRKMCDYGPYHLTDNNCQKWAQDLLRELDIEFPADELDARTVVNNYIQPAAIAGVAVLGAGLLGALIFGGSARRNRRE</sequence>
<name>A0ACB8D4I3_DERSI</name>
<dbReference type="EMBL" id="CM023472">
    <property type="protein sequence ID" value="KAH7959487.1"/>
    <property type="molecule type" value="Genomic_DNA"/>
</dbReference>
<comment type="caution">
    <text evidence="1">The sequence shown here is derived from an EMBL/GenBank/DDBJ whole genome shotgun (WGS) entry which is preliminary data.</text>
</comment>
<dbReference type="Proteomes" id="UP000821865">
    <property type="component" value="Chromosome 3"/>
</dbReference>
<organism evidence="1 2">
    <name type="scientific">Dermacentor silvarum</name>
    <name type="common">Tick</name>
    <dbReference type="NCBI Taxonomy" id="543639"/>
    <lineage>
        <taxon>Eukaryota</taxon>
        <taxon>Metazoa</taxon>
        <taxon>Ecdysozoa</taxon>
        <taxon>Arthropoda</taxon>
        <taxon>Chelicerata</taxon>
        <taxon>Arachnida</taxon>
        <taxon>Acari</taxon>
        <taxon>Parasitiformes</taxon>
        <taxon>Ixodida</taxon>
        <taxon>Ixodoidea</taxon>
        <taxon>Ixodidae</taxon>
        <taxon>Rhipicephalinae</taxon>
        <taxon>Dermacentor</taxon>
    </lineage>
</organism>
<gene>
    <name evidence="1" type="ORF">HPB49_011448</name>
</gene>
<protein>
    <submittedName>
        <fullName evidence="1">Uncharacterized protein</fullName>
    </submittedName>
</protein>
<keyword evidence="2" id="KW-1185">Reference proteome</keyword>